<evidence type="ECO:0000256" key="1">
    <source>
        <dbReference type="SAM" id="SignalP"/>
    </source>
</evidence>
<protein>
    <submittedName>
        <fullName evidence="2">Uncharacterized protein</fullName>
    </submittedName>
</protein>
<feature type="chain" id="PRO_5020664866" evidence="1">
    <location>
        <begin position="23"/>
        <end position="132"/>
    </location>
</feature>
<proteinExistence type="predicted"/>
<name>A0A4S4NAI2_9RHOB</name>
<dbReference type="Proteomes" id="UP000306602">
    <property type="component" value="Unassembled WGS sequence"/>
</dbReference>
<feature type="signal peptide" evidence="1">
    <location>
        <begin position="1"/>
        <end position="22"/>
    </location>
</feature>
<evidence type="ECO:0000313" key="3">
    <source>
        <dbReference type="Proteomes" id="UP000306602"/>
    </source>
</evidence>
<dbReference type="RefSeq" id="WP_136463154.1">
    <property type="nucleotide sequence ID" value="NZ_SRKY01000003.1"/>
</dbReference>
<organism evidence="2 3">
    <name type="scientific">Aliishimia ponticola</name>
    <dbReference type="NCBI Taxonomy" id="2499833"/>
    <lineage>
        <taxon>Bacteria</taxon>
        <taxon>Pseudomonadati</taxon>
        <taxon>Pseudomonadota</taxon>
        <taxon>Alphaproteobacteria</taxon>
        <taxon>Rhodobacterales</taxon>
        <taxon>Paracoccaceae</taxon>
        <taxon>Aliishimia</taxon>
    </lineage>
</organism>
<keyword evidence="1" id="KW-0732">Signal</keyword>
<dbReference type="OrthoDB" id="7875627at2"/>
<sequence length="132" mass="14125">MTKLTRAAATICMGLFATSIAAQDYKAPNGMRVTATGPHSFEVSGMAELWARDYWCAAASYASRVLGLPGNAPIYVSDPYERGDRSIGFSTVPGDVAPSSAWILGESVRREGATHRVGHAISFCADRNLRRG</sequence>
<dbReference type="EMBL" id="SRKY01000003">
    <property type="protein sequence ID" value="THH35685.1"/>
    <property type="molecule type" value="Genomic_DNA"/>
</dbReference>
<keyword evidence="3" id="KW-1185">Reference proteome</keyword>
<comment type="caution">
    <text evidence="2">The sequence shown here is derived from an EMBL/GenBank/DDBJ whole genome shotgun (WGS) entry which is preliminary data.</text>
</comment>
<accession>A0A4S4NAI2</accession>
<evidence type="ECO:0000313" key="2">
    <source>
        <dbReference type="EMBL" id="THH35685.1"/>
    </source>
</evidence>
<reference evidence="2 3" key="1">
    <citation type="submission" date="2019-04" db="EMBL/GenBank/DDBJ databases">
        <title>Shimia ponticola sp. nov., isolated from seawater.</title>
        <authorList>
            <person name="Kim Y.-O."/>
            <person name="Yoon J.-H."/>
        </authorList>
    </citation>
    <scope>NUCLEOTIDE SEQUENCE [LARGE SCALE GENOMIC DNA]</scope>
    <source>
        <strain evidence="2 3">MYP11</strain>
    </source>
</reference>
<gene>
    <name evidence="2" type="ORF">E4Z66_11380</name>
</gene>
<dbReference type="AlphaFoldDB" id="A0A4S4NAI2"/>